<evidence type="ECO:0000313" key="4">
    <source>
        <dbReference type="Proteomes" id="UP000007599"/>
    </source>
</evidence>
<sequence>MLNTNSNSTNQKGKINLIHSDFIDRNETEVPGAIVYAGNIQVEHNGANIFCNKAYYFHEEEYIKAFGNVRITQGDTINMTSQYAEYDGKTERAFATGNVQMSSPDSQLVTDTIRLDRKIQQAYYNSYGTITNKDNILKSKSGRYYINQKKYAFKTAVTVVNPKSTIKTNNLDFYDNSGHAYVYGPSTIISKTDTINTTNGFYDTKNHVAKLKGKSNIKYNNRTIEGDLIDYDRKKNFAFAKNNVKITDTVNNMIARGHYAEIYRNIGGTKKDSMFITKKALVSTLVDKKTNDSLHLHGKRILVTGAPEDRTIRAFNNVRFIKSDMSGKCDSIHSNNKNALTKLIGRPVIWSQDSQMTGDEIHLIGNNKTEQLDSLKVLNNAFLIQKDTIGNGFNQVKGQFLYGKLKDNKLYEVDLVKNTEKIYYMYDENNDLVGIDKGVSSKINMKLENNQIVEITSFVNPESETYPEEKYPENARKLRGFIWRNDEKIKSKEDIFPPEELALDEKVQEDKKKNEKAEAKPMDVLKETLNYDKNKKKDDKKVSEKQSTKKETTKKVKK</sequence>
<dbReference type="Proteomes" id="UP000007599">
    <property type="component" value="Chromosome I"/>
</dbReference>
<reference evidence="4" key="2">
    <citation type="submission" date="2012-03" db="EMBL/GenBank/DDBJ databases">
        <title>Complete genome sequence of Flavobacterium indicum GPTSA100-9T, isolated from warm spring water.</title>
        <authorList>
            <person name="Barbier P."/>
            <person name="Houel A."/>
            <person name="Loux V."/>
            <person name="Poulain J."/>
            <person name="Bernardet J.-F."/>
            <person name="Touchon M."/>
            <person name="Duchaud E."/>
        </authorList>
    </citation>
    <scope>NUCLEOTIDE SEQUENCE [LARGE SCALE GENOMIC DNA]</scope>
    <source>
        <strain evidence="4">DSM 17447 / CIP 109464 / GPTSA100-9</strain>
    </source>
</reference>
<dbReference type="EMBL" id="HE774682">
    <property type="protein sequence ID" value="CCG53001.1"/>
    <property type="molecule type" value="Genomic_DNA"/>
</dbReference>
<dbReference type="OrthoDB" id="9805931at2"/>
<evidence type="ECO:0000256" key="1">
    <source>
        <dbReference type="SAM" id="MobiDB-lite"/>
    </source>
</evidence>
<feature type="domain" description="Organic solvent tolerance-like N-terminal" evidence="2">
    <location>
        <begin position="12"/>
        <end position="168"/>
    </location>
</feature>
<dbReference type="eggNOG" id="COG1452">
    <property type="taxonomic scope" value="Bacteria"/>
</dbReference>
<feature type="region of interest" description="Disordered" evidence="1">
    <location>
        <begin position="506"/>
        <end position="558"/>
    </location>
</feature>
<dbReference type="KEGG" id="fin:KQS_05175"/>
<evidence type="ECO:0000313" key="3">
    <source>
        <dbReference type="EMBL" id="CCG53001.1"/>
    </source>
</evidence>
<keyword evidence="4" id="KW-1185">Reference proteome</keyword>
<dbReference type="STRING" id="1094466.KQS_05175"/>
<reference evidence="3 4" key="1">
    <citation type="journal article" date="2012" name="J. Bacteriol.">
        <title>Complete Genome Sequence of Flavobacterium indicum GPSTA100-9T, Isolated from Warm Spring Water.</title>
        <authorList>
            <person name="Barbier P."/>
            <person name="Houel A."/>
            <person name="Loux V."/>
            <person name="Poulain J."/>
            <person name="Bernardet J.F."/>
            <person name="Touchon M."/>
            <person name="Duchaud E."/>
        </authorList>
    </citation>
    <scope>NUCLEOTIDE SEQUENCE [LARGE SCALE GENOMIC DNA]</scope>
    <source>
        <strain evidence="4">DSM 17447 / CIP 109464 / GPTSA100-9</strain>
    </source>
</reference>
<dbReference type="HOGENOM" id="CLU_014976_0_0_10"/>
<organism evidence="3 4">
    <name type="scientific">Flavobacterium indicum (strain DSM 17447 / CIP 109464 / GPTSA100-9)</name>
    <dbReference type="NCBI Taxonomy" id="1094466"/>
    <lineage>
        <taxon>Bacteria</taxon>
        <taxon>Pseudomonadati</taxon>
        <taxon>Bacteroidota</taxon>
        <taxon>Flavobacteriia</taxon>
        <taxon>Flavobacteriales</taxon>
        <taxon>Flavobacteriaceae</taxon>
        <taxon>Flavobacterium</taxon>
    </lineage>
</organism>
<name>H8XV31_FLAIG</name>
<gene>
    <name evidence="3" type="ordered locus">KQS_05175</name>
</gene>
<proteinExistence type="predicted"/>
<accession>H8XV31</accession>
<dbReference type="Pfam" id="PF13100">
    <property type="entry name" value="OstA_2"/>
    <property type="match status" value="1"/>
</dbReference>
<protein>
    <recommendedName>
        <fullName evidence="2">Organic solvent tolerance-like N-terminal domain-containing protein</fullName>
    </recommendedName>
</protein>
<evidence type="ECO:0000259" key="2">
    <source>
        <dbReference type="Pfam" id="PF13100"/>
    </source>
</evidence>
<dbReference type="Gene3D" id="2.60.450.10">
    <property type="entry name" value="Lipopolysaccharide (LPS) transport protein A like domain"/>
    <property type="match status" value="3"/>
</dbReference>
<dbReference type="InterPro" id="IPR005653">
    <property type="entry name" value="OstA-like_N"/>
</dbReference>
<dbReference type="AlphaFoldDB" id="H8XV31"/>
<dbReference type="PATRIC" id="fig|1094466.5.peg.1015"/>